<dbReference type="EMBL" id="JABFUD020000022">
    <property type="protein sequence ID" value="KAI5062114.1"/>
    <property type="molecule type" value="Genomic_DNA"/>
</dbReference>
<feature type="signal peptide" evidence="1">
    <location>
        <begin position="1"/>
        <end position="18"/>
    </location>
</feature>
<evidence type="ECO:0000256" key="1">
    <source>
        <dbReference type="SAM" id="SignalP"/>
    </source>
</evidence>
<comment type="caution">
    <text evidence="2">The sequence shown here is derived from an EMBL/GenBank/DDBJ whole genome shotgun (WGS) entry which is preliminary data.</text>
</comment>
<gene>
    <name evidence="2" type="ORF">GOP47_0022653</name>
</gene>
<dbReference type="SUPFAM" id="SSF49777">
    <property type="entry name" value="PEBP-like"/>
    <property type="match status" value="1"/>
</dbReference>
<dbReference type="CDD" id="cd00866">
    <property type="entry name" value="PEBP_euk"/>
    <property type="match status" value="1"/>
</dbReference>
<keyword evidence="1" id="KW-0732">Signal</keyword>
<dbReference type="Pfam" id="PF01161">
    <property type="entry name" value="PBP"/>
    <property type="match status" value="1"/>
</dbReference>
<sequence>MAGGKLWMLGMWVVGVLAITENVSGRRQQGGVIPPWLDSFGAPRVQVPSTLATSWFTVTIVDPDAPSPAEPTRANVLHWIVSNIAPAQHSNQDIWDSGVESFPYRGPSPPNGTHRYYALVFEQSGEIQIEPIQNRTNFSVREFTRKYNLYYPIGGTFFRVSANM</sequence>
<proteinExistence type="predicted"/>
<protein>
    <submittedName>
        <fullName evidence="2">Uncharacterized protein</fullName>
    </submittedName>
</protein>
<dbReference type="Gene3D" id="3.90.280.10">
    <property type="entry name" value="PEBP-like"/>
    <property type="match status" value="1"/>
</dbReference>
<reference evidence="2" key="1">
    <citation type="submission" date="2021-01" db="EMBL/GenBank/DDBJ databases">
        <title>Adiantum capillus-veneris genome.</title>
        <authorList>
            <person name="Fang Y."/>
            <person name="Liao Q."/>
        </authorList>
    </citation>
    <scope>NUCLEOTIDE SEQUENCE</scope>
    <source>
        <strain evidence="2">H3</strain>
        <tissue evidence="2">Leaf</tissue>
    </source>
</reference>
<keyword evidence="3" id="KW-1185">Reference proteome</keyword>
<organism evidence="2 3">
    <name type="scientific">Adiantum capillus-veneris</name>
    <name type="common">Maidenhair fern</name>
    <dbReference type="NCBI Taxonomy" id="13818"/>
    <lineage>
        <taxon>Eukaryota</taxon>
        <taxon>Viridiplantae</taxon>
        <taxon>Streptophyta</taxon>
        <taxon>Embryophyta</taxon>
        <taxon>Tracheophyta</taxon>
        <taxon>Polypodiopsida</taxon>
        <taxon>Polypodiidae</taxon>
        <taxon>Polypodiales</taxon>
        <taxon>Pteridineae</taxon>
        <taxon>Pteridaceae</taxon>
        <taxon>Vittarioideae</taxon>
        <taxon>Adiantum</taxon>
    </lineage>
</organism>
<dbReference type="OrthoDB" id="1895565at2759"/>
<evidence type="ECO:0000313" key="3">
    <source>
        <dbReference type="Proteomes" id="UP000886520"/>
    </source>
</evidence>
<dbReference type="InterPro" id="IPR008914">
    <property type="entry name" value="PEBP"/>
</dbReference>
<dbReference type="PANTHER" id="PTHR11362">
    <property type="entry name" value="PHOSPHATIDYLETHANOLAMINE-BINDING PROTEIN"/>
    <property type="match status" value="1"/>
</dbReference>
<dbReference type="AlphaFoldDB" id="A0A9D4U7R5"/>
<evidence type="ECO:0000313" key="2">
    <source>
        <dbReference type="EMBL" id="KAI5062114.1"/>
    </source>
</evidence>
<name>A0A9D4U7R5_ADICA</name>
<feature type="chain" id="PRO_5039401473" evidence="1">
    <location>
        <begin position="19"/>
        <end position="164"/>
    </location>
</feature>
<accession>A0A9D4U7R5</accession>
<dbReference type="PANTHER" id="PTHR11362:SF82">
    <property type="entry name" value="PHOSPHATIDYLETHANOLAMINE-BINDING PROTEIN 4"/>
    <property type="match status" value="1"/>
</dbReference>
<dbReference type="InterPro" id="IPR035810">
    <property type="entry name" value="PEBP_euk"/>
</dbReference>
<dbReference type="Proteomes" id="UP000886520">
    <property type="component" value="Chromosome 22"/>
</dbReference>
<dbReference type="InterPro" id="IPR036610">
    <property type="entry name" value="PEBP-like_sf"/>
</dbReference>